<dbReference type="GO" id="GO:0004674">
    <property type="term" value="F:protein serine/threonine kinase activity"/>
    <property type="evidence" value="ECO:0007669"/>
    <property type="project" value="UniProtKB-KW"/>
</dbReference>
<evidence type="ECO:0000256" key="9">
    <source>
        <dbReference type="ARBA" id="ARBA00048679"/>
    </source>
</evidence>
<organism evidence="13 14">
    <name type="scientific">Ectocarpus siliculosus</name>
    <name type="common">Brown alga</name>
    <name type="synonym">Conferva siliculosa</name>
    <dbReference type="NCBI Taxonomy" id="2880"/>
    <lineage>
        <taxon>Eukaryota</taxon>
        <taxon>Sar</taxon>
        <taxon>Stramenopiles</taxon>
        <taxon>Ochrophyta</taxon>
        <taxon>PX clade</taxon>
        <taxon>Phaeophyceae</taxon>
        <taxon>Ectocarpales</taxon>
        <taxon>Ectocarpaceae</taxon>
        <taxon>Ectocarpus</taxon>
    </lineage>
</organism>
<dbReference type="STRING" id="2880.D8LFH7"/>
<dbReference type="PANTHER" id="PTHR44899">
    <property type="entry name" value="CAMK FAMILY PROTEIN KINASE"/>
    <property type="match status" value="1"/>
</dbReference>
<dbReference type="InterPro" id="IPR011009">
    <property type="entry name" value="Kinase-like_dom_sf"/>
</dbReference>
<keyword evidence="14" id="KW-1185">Reference proteome</keyword>
<dbReference type="InParanoid" id="D8LFH7"/>
<dbReference type="SUPFAM" id="SSF56112">
    <property type="entry name" value="Protein kinase-like (PK-like)"/>
    <property type="match status" value="1"/>
</dbReference>
<keyword evidence="3" id="KW-0723">Serine/threonine-protein kinase</keyword>
<dbReference type="SMART" id="SM00220">
    <property type="entry name" value="S_TKc"/>
    <property type="match status" value="1"/>
</dbReference>
<evidence type="ECO:0000256" key="1">
    <source>
        <dbReference type="ARBA" id="ARBA00010886"/>
    </source>
</evidence>
<comment type="similarity">
    <text evidence="1">Belongs to the protein kinase superfamily. NEK Ser/Thr protein kinase family. NIMA subfamily.</text>
</comment>
<keyword evidence="6" id="KW-0418">Kinase</keyword>
<dbReference type="EC" id="2.7.11.1" evidence="2"/>
<accession>D8LFH7</accession>
<dbReference type="AlphaFoldDB" id="D8LFH7"/>
<comment type="catalytic activity">
    <reaction evidence="8">
        <text>L-threonyl-[protein] + ATP = O-phospho-L-threonyl-[protein] + ADP + H(+)</text>
        <dbReference type="Rhea" id="RHEA:46608"/>
        <dbReference type="Rhea" id="RHEA-COMP:11060"/>
        <dbReference type="Rhea" id="RHEA-COMP:11605"/>
        <dbReference type="ChEBI" id="CHEBI:15378"/>
        <dbReference type="ChEBI" id="CHEBI:30013"/>
        <dbReference type="ChEBI" id="CHEBI:30616"/>
        <dbReference type="ChEBI" id="CHEBI:61977"/>
        <dbReference type="ChEBI" id="CHEBI:456216"/>
        <dbReference type="EC" id="2.7.11.1"/>
    </reaction>
</comment>
<evidence type="ECO:0000256" key="8">
    <source>
        <dbReference type="ARBA" id="ARBA00047899"/>
    </source>
</evidence>
<proteinExistence type="inferred from homology"/>
<dbReference type="eggNOG" id="KOG0589">
    <property type="taxonomic scope" value="Eukaryota"/>
</dbReference>
<reference evidence="13 14" key="1">
    <citation type="journal article" date="2010" name="Nature">
        <title>The Ectocarpus genome and the independent evolution of multicellularity in brown algae.</title>
        <authorList>
            <person name="Cock J.M."/>
            <person name="Sterck L."/>
            <person name="Rouze P."/>
            <person name="Scornet D."/>
            <person name="Allen A.E."/>
            <person name="Amoutzias G."/>
            <person name="Anthouard V."/>
            <person name="Artiguenave F."/>
            <person name="Aury J.M."/>
            <person name="Badger J.H."/>
            <person name="Beszteri B."/>
            <person name="Billiau K."/>
            <person name="Bonnet E."/>
            <person name="Bothwell J.H."/>
            <person name="Bowler C."/>
            <person name="Boyen C."/>
            <person name="Brownlee C."/>
            <person name="Carrano C.J."/>
            <person name="Charrier B."/>
            <person name="Cho G.Y."/>
            <person name="Coelho S.M."/>
            <person name="Collen J."/>
            <person name="Corre E."/>
            <person name="Da Silva C."/>
            <person name="Delage L."/>
            <person name="Delaroque N."/>
            <person name="Dittami S.M."/>
            <person name="Doulbeau S."/>
            <person name="Elias M."/>
            <person name="Farnham G."/>
            <person name="Gachon C.M."/>
            <person name="Gschloessl B."/>
            <person name="Heesch S."/>
            <person name="Jabbari K."/>
            <person name="Jubin C."/>
            <person name="Kawai H."/>
            <person name="Kimura K."/>
            <person name="Kloareg B."/>
            <person name="Kupper F.C."/>
            <person name="Lang D."/>
            <person name="Le Bail A."/>
            <person name="Leblanc C."/>
            <person name="Lerouge P."/>
            <person name="Lohr M."/>
            <person name="Lopez P.J."/>
            <person name="Martens C."/>
            <person name="Maumus F."/>
            <person name="Michel G."/>
            <person name="Miranda-Saavedra D."/>
            <person name="Morales J."/>
            <person name="Moreau H."/>
            <person name="Motomura T."/>
            <person name="Nagasato C."/>
            <person name="Napoli C.A."/>
            <person name="Nelson D.R."/>
            <person name="Nyvall-Collen P."/>
            <person name="Peters A.F."/>
            <person name="Pommier C."/>
            <person name="Potin P."/>
            <person name="Poulain J."/>
            <person name="Quesneville H."/>
            <person name="Read B."/>
            <person name="Rensing S.A."/>
            <person name="Ritter A."/>
            <person name="Rousvoal S."/>
            <person name="Samanta M."/>
            <person name="Samson G."/>
            <person name="Schroeder D.C."/>
            <person name="Segurens B."/>
            <person name="Strittmatter M."/>
            <person name="Tonon T."/>
            <person name="Tregear J.W."/>
            <person name="Valentin K."/>
            <person name="von Dassow P."/>
            <person name="Yamagishi T."/>
            <person name="Van de Peer Y."/>
            <person name="Wincker P."/>
        </authorList>
    </citation>
    <scope>NUCLEOTIDE SEQUENCE [LARGE SCALE GENOMIC DNA]</scope>
    <source>
        <strain evidence="14">Ec32 / CCAP1310/4</strain>
    </source>
</reference>
<evidence type="ECO:0000313" key="13">
    <source>
        <dbReference type="EMBL" id="CBN79897.1"/>
    </source>
</evidence>
<dbReference type="Proteomes" id="UP000002630">
    <property type="component" value="Unassembled WGS sequence"/>
</dbReference>
<evidence type="ECO:0000256" key="5">
    <source>
        <dbReference type="ARBA" id="ARBA00022741"/>
    </source>
</evidence>
<dbReference type="InterPro" id="IPR000719">
    <property type="entry name" value="Prot_kinase_dom"/>
</dbReference>
<dbReference type="Gene3D" id="3.30.200.20">
    <property type="entry name" value="Phosphorylase Kinase, domain 1"/>
    <property type="match status" value="1"/>
</dbReference>
<name>D8LFH7_ECTSI</name>
<keyword evidence="7 10" id="KW-0067">ATP-binding</keyword>
<evidence type="ECO:0000256" key="10">
    <source>
        <dbReference type="PROSITE-ProRule" id="PRU10141"/>
    </source>
</evidence>
<dbReference type="PANTHER" id="PTHR44899:SF3">
    <property type="entry name" value="SERINE_THREONINE-PROTEIN KINASE NEK1"/>
    <property type="match status" value="1"/>
</dbReference>
<dbReference type="InterPro" id="IPR051131">
    <property type="entry name" value="NEK_Ser/Thr_kinase_NIMA"/>
</dbReference>
<dbReference type="PROSITE" id="PS00107">
    <property type="entry name" value="PROTEIN_KINASE_ATP"/>
    <property type="match status" value="1"/>
</dbReference>
<protein>
    <recommendedName>
        <fullName evidence="2">non-specific serine/threonine protein kinase</fullName>
        <ecNumber evidence="2">2.7.11.1</ecNumber>
    </recommendedName>
</protein>
<gene>
    <name evidence="13" type="primary">NIMA</name>
    <name evidence="13" type="ORF">Esi_0015_0045</name>
</gene>
<dbReference type="CDD" id="cd08215">
    <property type="entry name" value="STKc_Nek"/>
    <property type="match status" value="1"/>
</dbReference>
<evidence type="ECO:0000256" key="2">
    <source>
        <dbReference type="ARBA" id="ARBA00012513"/>
    </source>
</evidence>
<feature type="binding site" evidence="10">
    <location>
        <position position="34"/>
    </location>
    <ligand>
        <name>ATP</name>
        <dbReference type="ChEBI" id="CHEBI:30616"/>
    </ligand>
</feature>
<keyword evidence="5 10" id="KW-0547">Nucleotide-binding</keyword>
<evidence type="ECO:0000256" key="6">
    <source>
        <dbReference type="ARBA" id="ARBA00022777"/>
    </source>
</evidence>
<evidence type="ECO:0000259" key="12">
    <source>
        <dbReference type="PROSITE" id="PS50011"/>
    </source>
</evidence>
<dbReference type="OrthoDB" id="248923at2759"/>
<dbReference type="FunFam" id="3.30.200.20:FF:000097">
    <property type="entry name" value="Probable serine/threonine-protein kinase nek1"/>
    <property type="match status" value="1"/>
</dbReference>
<evidence type="ECO:0000256" key="3">
    <source>
        <dbReference type="ARBA" id="ARBA00022527"/>
    </source>
</evidence>
<feature type="domain" description="Protein kinase" evidence="12">
    <location>
        <begin position="4"/>
        <end position="267"/>
    </location>
</feature>
<feature type="region of interest" description="Disordered" evidence="11">
    <location>
        <begin position="569"/>
        <end position="610"/>
    </location>
</feature>
<evidence type="ECO:0000256" key="4">
    <source>
        <dbReference type="ARBA" id="ARBA00022679"/>
    </source>
</evidence>
<dbReference type="EMBL" id="FN649760">
    <property type="protein sequence ID" value="CBN79897.1"/>
    <property type="molecule type" value="Genomic_DNA"/>
</dbReference>
<evidence type="ECO:0000256" key="11">
    <source>
        <dbReference type="SAM" id="MobiDB-lite"/>
    </source>
</evidence>
<dbReference type="PROSITE" id="PS50011">
    <property type="entry name" value="PROTEIN_KINASE_DOM"/>
    <property type="match status" value="1"/>
</dbReference>
<dbReference type="PROSITE" id="PS00108">
    <property type="entry name" value="PROTEIN_KINASE_ST"/>
    <property type="match status" value="1"/>
</dbReference>
<dbReference type="GO" id="GO:0005524">
    <property type="term" value="F:ATP binding"/>
    <property type="evidence" value="ECO:0007669"/>
    <property type="project" value="UniProtKB-UniRule"/>
</dbReference>
<dbReference type="Pfam" id="PF00069">
    <property type="entry name" value="Pkinase"/>
    <property type="match status" value="1"/>
</dbReference>
<evidence type="ECO:0000313" key="14">
    <source>
        <dbReference type="Proteomes" id="UP000002630"/>
    </source>
</evidence>
<dbReference type="InterPro" id="IPR017441">
    <property type="entry name" value="Protein_kinase_ATP_BS"/>
</dbReference>
<evidence type="ECO:0000256" key="7">
    <source>
        <dbReference type="ARBA" id="ARBA00022840"/>
    </source>
</evidence>
<keyword evidence="4" id="KW-0808">Transferase</keyword>
<sequence>MEKYNAGKMVGRGGFGKAFLCSRIHDDKACIIKKVDVARLSFKERQKATDEANLLAKLSHPNIVRYWEGFFDGLVLCMVMDYAEGGDLSSYLQSRREGSRVLYIAEEQVLGWLVQMTRALGYLHGQNILHRDLKPHNIFLTCSGVVKLGDFGIAKVLENTIDLASTIIGTPSYMSPEMFQHKAYNHKADMWSLGCVLYEMVSLRCMFRGSLIQMLVAQRGGQQELPPIPSSYSAEMHHLIKGLTQNDPEIGPLEGPDSAETLEVPWDTMENARMEALRQVDSGDFDIGNPDMFIKQMLNTDLLNILRQVDYVFERGHRSPRVAGLRHPRSPRTAHQEYSPLTITGWCVGVFAVAAAIMVHEPWVVLCKKKGPDYNSAYGRFETASRTLTESVKFGVVDCFGSLPSGKSIIQKFGLTNRLNTPILFVAGAEMKPVQASPWNMDSEASLVKWASIAITPAASPVTSTRSLETKCMKKEQCVLIMLAGQLESADDYALKEVMARHRKVRFVSMDATKLETSIEKRFDIKPVDGAHHFVHFTRYNVPVNAKAGTPRWGVQVYRGKLDTDSMSAFLGGNEEKQGLRHAPTVSTRKATKKKRPEEAAASQGDIQAP</sequence>
<dbReference type="Gene3D" id="1.10.510.10">
    <property type="entry name" value="Transferase(Phosphotransferase) domain 1"/>
    <property type="match status" value="1"/>
</dbReference>
<comment type="catalytic activity">
    <reaction evidence="9">
        <text>L-seryl-[protein] + ATP = O-phospho-L-seryl-[protein] + ADP + H(+)</text>
        <dbReference type="Rhea" id="RHEA:17989"/>
        <dbReference type="Rhea" id="RHEA-COMP:9863"/>
        <dbReference type="Rhea" id="RHEA-COMP:11604"/>
        <dbReference type="ChEBI" id="CHEBI:15378"/>
        <dbReference type="ChEBI" id="CHEBI:29999"/>
        <dbReference type="ChEBI" id="CHEBI:30616"/>
        <dbReference type="ChEBI" id="CHEBI:83421"/>
        <dbReference type="ChEBI" id="CHEBI:456216"/>
        <dbReference type="EC" id="2.7.11.1"/>
    </reaction>
</comment>
<dbReference type="InterPro" id="IPR008271">
    <property type="entry name" value="Ser/Thr_kinase_AS"/>
</dbReference>